<dbReference type="Pfam" id="PF25790">
    <property type="entry name" value="BCD1"/>
    <property type="match status" value="1"/>
</dbReference>
<feature type="region of interest" description="Disordered" evidence="1">
    <location>
        <begin position="40"/>
        <end position="69"/>
    </location>
</feature>
<gene>
    <name evidence="3" type="primary">BCD1</name>
    <name evidence="3" type="ORF">V5O48_001263</name>
</gene>
<dbReference type="EMBL" id="JBAHYK010000023">
    <property type="protein sequence ID" value="KAL0580798.1"/>
    <property type="molecule type" value="Genomic_DNA"/>
</dbReference>
<evidence type="ECO:0000256" key="1">
    <source>
        <dbReference type="SAM" id="MobiDB-lite"/>
    </source>
</evidence>
<name>A0ABR3FZ26_9AGAR</name>
<dbReference type="PANTHER" id="PTHR13483">
    <property type="entry name" value="BOX C_D SNORNA PROTEIN 1-RELATED"/>
    <property type="match status" value="1"/>
</dbReference>
<proteinExistence type="predicted"/>
<keyword evidence="4" id="KW-1185">Reference proteome</keyword>
<feature type="compositionally biased region" description="Basic and acidic residues" evidence="1">
    <location>
        <begin position="328"/>
        <end position="353"/>
    </location>
</feature>
<reference evidence="3 4" key="1">
    <citation type="submission" date="2024-02" db="EMBL/GenBank/DDBJ databases">
        <title>A draft genome for the cacao thread blight pathogen Marasmius crinis-equi.</title>
        <authorList>
            <person name="Cohen S.P."/>
            <person name="Baruah I.K."/>
            <person name="Amoako-Attah I."/>
            <person name="Bukari Y."/>
            <person name="Meinhardt L.W."/>
            <person name="Bailey B.A."/>
        </authorList>
    </citation>
    <scope>NUCLEOTIDE SEQUENCE [LARGE SCALE GENOMIC DNA]</scope>
    <source>
        <strain evidence="3 4">GH-76</strain>
    </source>
</reference>
<dbReference type="Proteomes" id="UP001465976">
    <property type="component" value="Unassembled WGS sequence"/>
</dbReference>
<feature type="domain" description="BCD1 alpha/beta" evidence="2">
    <location>
        <begin position="71"/>
        <end position="249"/>
    </location>
</feature>
<feature type="compositionally biased region" description="Acidic residues" evidence="1">
    <location>
        <begin position="371"/>
        <end position="384"/>
    </location>
</feature>
<evidence type="ECO:0000313" key="4">
    <source>
        <dbReference type="Proteomes" id="UP001465976"/>
    </source>
</evidence>
<dbReference type="InterPro" id="IPR051639">
    <property type="entry name" value="BCD1"/>
</dbReference>
<evidence type="ECO:0000313" key="3">
    <source>
        <dbReference type="EMBL" id="KAL0580798.1"/>
    </source>
</evidence>
<accession>A0ABR3FZ26</accession>
<evidence type="ECO:0000259" key="2">
    <source>
        <dbReference type="Pfam" id="PF25790"/>
    </source>
</evidence>
<feature type="region of interest" description="Disordered" evidence="1">
    <location>
        <begin position="288"/>
        <end position="355"/>
    </location>
</feature>
<feature type="region of interest" description="Disordered" evidence="1">
    <location>
        <begin position="365"/>
        <end position="384"/>
    </location>
</feature>
<protein>
    <submittedName>
        <fullName evidence="3">Box C/D snoRNA accumulation</fullName>
    </submittedName>
</protein>
<feature type="compositionally biased region" description="Gly residues" evidence="1">
    <location>
        <begin position="54"/>
        <end position="65"/>
    </location>
</feature>
<organism evidence="3 4">
    <name type="scientific">Marasmius crinis-equi</name>
    <dbReference type="NCBI Taxonomy" id="585013"/>
    <lineage>
        <taxon>Eukaryota</taxon>
        <taxon>Fungi</taxon>
        <taxon>Dikarya</taxon>
        <taxon>Basidiomycota</taxon>
        <taxon>Agaricomycotina</taxon>
        <taxon>Agaricomycetes</taxon>
        <taxon>Agaricomycetidae</taxon>
        <taxon>Agaricales</taxon>
        <taxon>Marasmiineae</taxon>
        <taxon>Marasmiaceae</taxon>
        <taxon>Marasmius</taxon>
    </lineage>
</organism>
<comment type="caution">
    <text evidence="3">The sequence shown here is derived from an EMBL/GenBank/DDBJ whole genome shotgun (WGS) entry which is preliminary data.</text>
</comment>
<sequence length="384" mass="42317">MNEYGYRDMMNDYVYLEEVGRRVKDWGGEIVKGGFDMADRKGKGRESAVSMRGGRAGRNAGGKGSGKSKRDILKLQLEARDIYMELLPIGMERRKLNQSSWDFKSQSAWLTIEFVLHPPHNPLGPPLSPLNLLLQRNSLSTPLRKLIESHIEDRLQKAAKASTKPGGDTTTNPLPDWIHDLFPSSEPDDPDPPSLPLFLIRVSPEITQPNNKHRSYRSLAPNDPLLTSLRGIPFIEFPTIEVVDPDSVSEGSFNGVILQENSTDTANYHSLPDRSPKRRKLTVDKKAMTGLLSGYGSSGSGSGSDEEDEKDRGKSALEGLGGYDSSNDEGRKDGENRMHVDNTDSDEDSHVELDAAALEELVKLARAAGGGEDDEVDWDDSDGE</sequence>
<dbReference type="PANTHER" id="PTHR13483:SF11">
    <property type="entry name" value="ZINC FINGER HIT DOMAIN-CONTAINING PROTEIN 3"/>
    <property type="match status" value="1"/>
</dbReference>
<dbReference type="InterPro" id="IPR057721">
    <property type="entry name" value="BCD1_alpha/beta"/>
</dbReference>